<dbReference type="GO" id="GO:0016491">
    <property type="term" value="F:oxidoreductase activity"/>
    <property type="evidence" value="ECO:0007669"/>
    <property type="project" value="UniProtKB-ARBA"/>
</dbReference>
<sequence>MEKVVIYRENCIACGACIAYCPYGALIPDEEGKPILLWDRCNDDFACVFVCPVAAIRRASQAERLPLVPWYKLSREDANAELRKWLRSLRRGLMASLQ</sequence>
<dbReference type="Gene3D" id="3.30.70.20">
    <property type="match status" value="1"/>
</dbReference>
<dbReference type="EMBL" id="NMUF01000007">
    <property type="protein sequence ID" value="RFA99325.1"/>
    <property type="molecule type" value="Genomic_DNA"/>
</dbReference>
<dbReference type="AlphaFoldDB" id="A0A371R5H0"/>
<evidence type="ECO:0000313" key="6">
    <source>
        <dbReference type="Proteomes" id="UP000257123"/>
    </source>
</evidence>
<evidence type="ECO:0000313" key="4">
    <source>
        <dbReference type="EMBL" id="RFA99325.1"/>
    </source>
</evidence>
<reference evidence="2" key="2">
    <citation type="journal article" date="2020" name="bioRxiv">
        <title>A rank-normalized archaeal taxonomy based on genome phylogeny resolves widespread incomplete and uneven classifications.</title>
        <authorList>
            <person name="Rinke C."/>
            <person name="Chuvochina M."/>
            <person name="Mussig A.J."/>
            <person name="Chaumeil P.-A."/>
            <person name="Waite D.W."/>
            <person name="Whitman W.B."/>
            <person name="Parks D.H."/>
            <person name="Hugenholtz P."/>
        </authorList>
    </citation>
    <scope>NUCLEOTIDE SEQUENCE</scope>
    <source>
        <strain evidence="2">UBA8839</strain>
    </source>
</reference>
<dbReference type="SUPFAM" id="SSF54862">
    <property type="entry name" value="4Fe-4S ferredoxins"/>
    <property type="match status" value="1"/>
</dbReference>
<comment type="caution">
    <text evidence="4">The sequence shown here is derived from an EMBL/GenBank/DDBJ whole genome shotgun (WGS) entry which is preliminary data.</text>
</comment>
<gene>
    <name evidence="3" type="ORF">CGL51_02700</name>
    <name evidence="4" type="ORF">CGL52_03885</name>
    <name evidence="2" type="ORF">HA333_04870</name>
</gene>
<dbReference type="PROSITE" id="PS00198">
    <property type="entry name" value="4FE4S_FER_1"/>
    <property type="match status" value="1"/>
</dbReference>
<dbReference type="EMBL" id="DUJP01000021">
    <property type="protein sequence ID" value="HII46784.1"/>
    <property type="molecule type" value="Genomic_DNA"/>
</dbReference>
<evidence type="ECO:0000313" key="5">
    <source>
        <dbReference type="Proteomes" id="UP000256877"/>
    </source>
</evidence>
<protein>
    <submittedName>
        <fullName evidence="2">4Fe-4S binding protein</fullName>
    </submittedName>
    <submittedName>
        <fullName evidence="4">Ferredoxin</fullName>
    </submittedName>
</protein>
<dbReference type="PROSITE" id="PS51379">
    <property type="entry name" value="4FE4S_FER_2"/>
    <property type="match status" value="2"/>
</dbReference>
<reference evidence="5 6" key="1">
    <citation type="submission" date="2017-07" db="EMBL/GenBank/DDBJ databases">
        <title>Draft genome sequence of aerobic hyperthermophilic archaea, Pyrobaculum aerophilum YKB31 and YKB32.</title>
        <authorList>
            <person name="Mochizuki T."/>
            <person name="Berliner A.J."/>
            <person name="Yoshida-Takashima Y."/>
            <person name="Takaki Y."/>
            <person name="Nunoura T."/>
            <person name="Takai K."/>
        </authorList>
    </citation>
    <scope>NUCLEOTIDE SEQUENCE [LARGE SCALE GENOMIC DNA]</scope>
    <source>
        <strain evidence="3 6">YKB31</strain>
        <strain evidence="4 5">YKB32</strain>
    </source>
</reference>
<dbReference type="EMBL" id="NMUE01000005">
    <property type="protein sequence ID" value="RFA97570.1"/>
    <property type="molecule type" value="Genomic_DNA"/>
</dbReference>
<evidence type="ECO:0000313" key="2">
    <source>
        <dbReference type="EMBL" id="HII46784.1"/>
    </source>
</evidence>
<organism evidence="4 5">
    <name type="scientific">Pyrobaculum aerophilum</name>
    <dbReference type="NCBI Taxonomy" id="13773"/>
    <lineage>
        <taxon>Archaea</taxon>
        <taxon>Thermoproteota</taxon>
        <taxon>Thermoprotei</taxon>
        <taxon>Thermoproteales</taxon>
        <taxon>Thermoproteaceae</taxon>
        <taxon>Pyrobaculum</taxon>
    </lineage>
</organism>
<dbReference type="Proteomes" id="UP000256877">
    <property type="component" value="Unassembled WGS sequence"/>
</dbReference>
<feature type="domain" description="4Fe-4S ferredoxin-type" evidence="1">
    <location>
        <begin position="32"/>
        <end position="61"/>
    </location>
</feature>
<evidence type="ECO:0000313" key="3">
    <source>
        <dbReference type="EMBL" id="RFA97570.1"/>
    </source>
</evidence>
<dbReference type="RefSeq" id="WP_011008849.1">
    <property type="nucleotide sequence ID" value="NZ_DAIOPL010000007.1"/>
</dbReference>
<dbReference type="Proteomes" id="UP000651120">
    <property type="component" value="Unassembled WGS sequence"/>
</dbReference>
<dbReference type="Proteomes" id="UP000257123">
    <property type="component" value="Unassembled WGS sequence"/>
</dbReference>
<proteinExistence type="predicted"/>
<dbReference type="OMA" id="RCNDDFA"/>
<accession>A0A371R5H0</accession>
<name>A0A371R5H0_9CREN</name>
<dbReference type="InterPro" id="IPR017900">
    <property type="entry name" value="4Fe4S_Fe_S_CS"/>
</dbReference>
<dbReference type="OrthoDB" id="5583at2157"/>
<feature type="domain" description="4Fe-4S ferredoxin-type" evidence="1">
    <location>
        <begin position="2"/>
        <end position="31"/>
    </location>
</feature>
<dbReference type="GeneID" id="1463542"/>
<evidence type="ECO:0000259" key="1">
    <source>
        <dbReference type="PROSITE" id="PS51379"/>
    </source>
</evidence>
<dbReference type="InterPro" id="IPR017896">
    <property type="entry name" value="4Fe4S_Fe-S-bd"/>
</dbReference>
<dbReference type="Pfam" id="PF00037">
    <property type="entry name" value="Fer4"/>
    <property type="match status" value="1"/>
</dbReference>